<dbReference type="EMBL" id="CP102487">
    <property type="protein sequence ID" value="UUX60433.1"/>
    <property type="molecule type" value="Genomic_DNA"/>
</dbReference>
<dbReference type="PROSITE" id="PS50206">
    <property type="entry name" value="RHODANESE_3"/>
    <property type="match status" value="2"/>
</dbReference>
<dbReference type="Pfam" id="PF00581">
    <property type="entry name" value="Rhodanese"/>
    <property type="match status" value="2"/>
</dbReference>
<dbReference type="PROSITE" id="PS00380">
    <property type="entry name" value="RHODANESE_1"/>
    <property type="match status" value="1"/>
</dbReference>
<dbReference type="PANTHER" id="PTHR11364">
    <property type="entry name" value="THIOSULFATE SULFERTANSFERASE"/>
    <property type="match status" value="1"/>
</dbReference>
<dbReference type="SMART" id="SM00450">
    <property type="entry name" value="RHOD"/>
    <property type="match status" value="2"/>
</dbReference>
<dbReference type="CDD" id="cd01448">
    <property type="entry name" value="TST_Repeat_1"/>
    <property type="match status" value="1"/>
</dbReference>
<dbReference type="Proteomes" id="UP001060018">
    <property type="component" value="Chromosome"/>
</dbReference>
<dbReference type="GO" id="GO:0004792">
    <property type="term" value="F:thiosulfate-cyanide sulfurtransferase activity"/>
    <property type="evidence" value="ECO:0007669"/>
    <property type="project" value="InterPro"/>
</dbReference>
<keyword evidence="2" id="KW-0677">Repeat</keyword>
<evidence type="ECO:0000259" key="4">
    <source>
        <dbReference type="PROSITE" id="PS50206"/>
    </source>
</evidence>
<organism evidence="5 6">
    <name type="scientific">Glutamicibacter halophytocola</name>
    <dbReference type="NCBI Taxonomy" id="1933880"/>
    <lineage>
        <taxon>Bacteria</taxon>
        <taxon>Bacillati</taxon>
        <taxon>Actinomycetota</taxon>
        <taxon>Actinomycetes</taxon>
        <taxon>Micrococcales</taxon>
        <taxon>Micrococcaceae</taxon>
        <taxon>Glutamicibacter</taxon>
    </lineage>
</organism>
<dbReference type="AlphaFoldDB" id="A0AA95BVK8"/>
<evidence type="ECO:0000256" key="1">
    <source>
        <dbReference type="ARBA" id="ARBA00022679"/>
    </source>
</evidence>
<keyword evidence="1" id="KW-0808">Transferase</keyword>
<feature type="region of interest" description="Disordered" evidence="3">
    <location>
        <begin position="166"/>
        <end position="192"/>
    </location>
</feature>
<protein>
    <submittedName>
        <fullName evidence="5">Sulfurtransferase</fullName>
    </submittedName>
</protein>
<name>A0AA95BVK8_9MICC</name>
<sequence length="280" mass="30233">MEPFVSWQWCKNHVQEIVIVDARWYWDRPGFDAYRTGHVPGAVFVDLDADLTGEITEDSGRGPFPAPEDFARAMSRAGIDGSRPVAAYDDAGGVIAARLAWMLRLLKVPAAVVSGGIQAYPGALDSSPVHPRPAVFPPRPWPAGSLLSTRDVAALSEAVLIDARPNNRYRGEEPETDPRLGKVPEADPRRGHIPEAINVPCREHLEADGMIKPPQVIRDRFAAEGIVDASGVVSYCGAGVTACHNLLAMEYAGLGQGRLYPGSWSAWSRNTGLPAAIGHR</sequence>
<accession>A0AA95BVK8</accession>
<dbReference type="InterPro" id="IPR045078">
    <property type="entry name" value="TST/MPST-like"/>
</dbReference>
<dbReference type="PANTHER" id="PTHR11364:SF27">
    <property type="entry name" value="SULFURTRANSFERASE"/>
    <property type="match status" value="1"/>
</dbReference>
<dbReference type="SUPFAM" id="SSF52821">
    <property type="entry name" value="Rhodanese/Cell cycle control phosphatase"/>
    <property type="match status" value="2"/>
</dbReference>
<feature type="domain" description="Rhodanese" evidence="4">
    <location>
        <begin position="154"/>
        <end position="276"/>
    </location>
</feature>
<proteinExistence type="predicted"/>
<dbReference type="RefSeq" id="WP_257746264.1">
    <property type="nucleotide sequence ID" value="NZ_CP102487.1"/>
</dbReference>
<evidence type="ECO:0000313" key="5">
    <source>
        <dbReference type="EMBL" id="UUX60433.1"/>
    </source>
</evidence>
<reference evidence="5" key="1">
    <citation type="journal article" date="2022" name="Pest Manag. Sci.">
        <title>Glutamicibacter halophytocola-mediated host fitness of potato tuber moth on Solanaceae crops.</title>
        <authorList>
            <person name="Wang W."/>
            <person name="Xiao G."/>
            <person name="Du G."/>
            <person name="Chang L."/>
            <person name="Yang Y."/>
            <person name="Ye J."/>
            <person name="Chen B."/>
        </authorList>
    </citation>
    <scope>NUCLEOTIDE SEQUENCE</scope>
    <source>
        <strain evidence="5">S2</strain>
    </source>
</reference>
<dbReference type="InterPro" id="IPR001307">
    <property type="entry name" value="Thiosulphate_STrfase_CS"/>
</dbReference>
<dbReference type="InterPro" id="IPR036873">
    <property type="entry name" value="Rhodanese-like_dom_sf"/>
</dbReference>
<evidence type="ECO:0000256" key="2">
    <source>
        <dbReference type="ARBA" id="ARBA00022737"/>
    </source>
</evidence>
<dbReference type="Gene3D" id="3.40.250.10">
    <property type="entry name" value="Rhodanese-like domain"/>
    <property type="match status" value="2"/>
</dbReference>
<dbReference type="CDD" id="cd01449">
    <property type="entry name" value="TST_Repeat_2"/>
    <property type="match status" value="1"/>
</dbReference>
<feature type="compositionally biased region" description="Basic and acidic residues" evidence="3">
    <location>
        <begin position="169"/>
        <end position="192"/>
    </location>
</feature>
<evidence type="ECO:0000313" key="6">
    <source>
        <dbReference type="Proteomes" id="UP001060018"/>
    </source>
</evidence>
<feature type="domain" description="Rhodanese" evidence="4">
    <location>
        <begin position="13"/>
        <end position="126"/>
    </location>
</feature>
<gene>
    <name evidence="5" type="ORF">NUH22_07460</name>
</gene>
<evidence type="ECO:0000256" key="3">
    <source>
        <dbReference type="SAM" id="MobiDB-lite"/>
    </source>
</evidence>
<dbReference type="InterPro" id="IPR001763">
    <property type="entry name" value="Rhodanese-like_dom"/>
</dbReference>